<evidence type="ECO:0000256" key="1">
    <source>
        <dbReference type="SAM" id="MobiDB-lite"/>
    </source>
</evidence>
<name>A0ABQ8WS95_PENCH</name>
<dbReference type="EMBL" id="JAPVEB010000002">
    <property type="protein sequence ID" value="KAJ5274635.1"/>
    <property type="molecule type" value="Genomic_DNA"/>
</dbReference>
<keyword evidence="3" id="KW-1185">Reference proteome</keyword>
<proteinExistence type="predicted"/>
<reference evidence="2 3" key="1">
    <citation type="journal article" date="2023" name="IMA Fungus">
        <title>Comparative genomic study of the Penicillium genus elucidates a diverse pangenome and 15 lateral gene transfer events.</title>
        <authorList>
            <person name="Petersen C."/>
            <person name="Sorensen T."/>
            <person name="Nielsen M.R."/>
            <person name="Sondergaard T.E."/>
            <person name="Sorensen J.L."/>
            <person name="Fitzpatrick D.A."/>
            <person name="Frisvad J.C."/>
            <person name="Nielsen K.L."/>
        </authorList>
    </citation>
    <scope>NUCLEOTIDE SEQUENCE [LARGE SCALE GENOMIC DNA]</scope>
    <source>
        <strain evidence="2 3">IBT 3361</strain>
    </source>
</reference>
<evidence type="ECO:0000313" key="2">
    <source>
        <dbReference type="EMBL" id="KAJ5274635.1"/>
    </source>
</evidence>
<accession>A0ABQ8WS95</accession>
<organism evidence="2 3">
    <name type="scientific">Penicillium chrysogenum</name>
    <name type="common">Penicillium notatum</name>
    <dbReference type="NCBI Taxonomy" id="5076"/>
    <lineage>
        <taxon>Eukaryota</taxon>
        <taxon>Fungi</taxon>
        <taxon>Dikarya</taxon>
        <taxon>Ascomycota</taxon>
        <taxon>Pezizomycotina</taxon>
        <taxon>Eurotiomycetes</taxon>
        <taxon>Eurotiomycetidae</taxon>
        <taxon>Eurotiales</taxon>
        <taxon>Aspergillaceae</taxon>
        <taxon>Penicillium</taxon>
        <taxon>Penicillium chrysogenum species complex</taxon>
    </lineage>
</organism>
<feature type="region of interest" description="Disordered" evidence="1">
    <location>
        <begin position="1"/>
        <end position="55"/>
    </location>
</feature>
<feature type="compositionally biased region" description="Basic residues" evidence="1">
    <location>
        <begin position="31"/>
        <end position="42"/>
    </location>
</feature>
<dbReference type="Proteomes" id="UP001220256">
    <property type="component" value="Unassembled WGS sequence"/>
</dbReference>
<gene>
    <name evidence="2" type="ORF">N7505_003180</name>
</gene>
<evidence type="ECO:0000313" key="3">
    <source>
        <dbReference type="Proteomes" id="UP001220256"/>
    </source>
</evidence>
<protein>
    <submittedName>
        <fullName evidence="2">Uncharacterized protein</fullName>
    </submittedName>
</protein>
<comment type="caution">
    <text evidence="2">The sequence shown here is derived from an EMBL/GenBank/DDBJ whole genome shotgun (WGS) entry which is preliminary data.</text>
</comment>
<feature type="compositionally biased region" description="Polar residues" evidence="1">
    <location>
        <begin position="1"/>
        <end position="13"/>
    </location>
</feature>
<sequence>MASIYQLHQSSNPIRDFVNDNLEDHPLFAPHGRREHHGHRGRRAWDNAQQSDNTT</sequence>